<dbReference type="RefSeq" id="WP_009578406.1">
    <property type="nucleotide sequence ID" value="NZ_AMZN01000012.1"/>
</dbReference>
<proteinExistence type="inferred from homology"/>
<sequence length="409" mass="42548">MKHLIFKNYTLATLFMLLFGFVLAGCDDDDNGDNGGGIVPTGNSETYTLASVSDHDISGEVTFHELSDGTTSVEIDLTGTSSDQTYPAHIHFNSAVEGGDIAVTLTSVDGNTGKSTTIVTEADDQSGLSYEELLEFDGHVNVHLSPGDLQTLVAAGDIGGNELTGESVQYDLASVSDPDIQGVATFQERVNGETLVTIDLDNTASGGTHPAHIHMNTAAEGGDIVVSLNSVNGETGMSMTHVAKFDDGDALTYEALISYDGYINVHQSADNLGTLIAQGDIGQNALTGESEAYDLTAVDVPGVTGTATFHKRANDETLVVIDLAGTTFAGDHPAHIHVGSVAEAPGDIAISLSNVSSMGISSTNITETDEGEAMTYDDLINYHGHINVHLSADDLATLVAQGDVGANVE</sequence>
<dbReference type="PATRIC" id="fig|1237149.3.peg.943"/>
<comment type="caution">
    <text evidence="3">The sequence shown here is derived from an EMBL/GenBank/DDBJ whole genome shotgun (WGS) entry which is preliminary data.</text>
</comment>
<feature type="signal peptide" evidence="2">
    <location>
        <begin position="1"/>
        <end position="24"/>
    </location>
</feature>
<dbReference type="EMBL" id="AMZN01000012">
    <property type="protein sequence ID" value="ELR72991.1"/>
    <property type="molecule type" value="Genomic_DNA"/>
</dbReference>
<accession>L8JVC4</accession>
<keyword evidence="4" id="KW-1185">Reference proteome</keyword>
<protein>
    <recommendedName>
        <fullName evidence="5">CHRD domain-containing protein</fullName>
    </recommendedName>
</protein>
<dbReference type="InterPro" id="IPR036423">
    <property type="entry name" value="SOD-like_Cu/Zn_dom_sf"/>
</dbReference>
<gene>
    <name evidence="3" type="ORF">C900_00493</name>
</gene>
<evidence type="ECO:0000256" key="1">
    <source>
        <dbReference type="ARBA" id="ARBA00010457"/>
    </source>
</evidence>
<feature type="chain" id="PRO_5003994248" description="CHRD domain-containing protein" evidence="2">
    <location>
        <begin position="25"/>
        <end position="409"/>
    </location>
</feature>
<dbReference type="STRING" id="1237149.C900_00493"/>
<reference evidence="3 4" key="1">
    <citation type="submission" date="2012-12" db="EMBL/GenBank/DDBJ databases">
        <title>Genome assembly of Fulvivirga imtechensis AK7.</title>
        <authorList>
            <person name="Nupur N."/>
            <person name="Khatri I."/>
            <person name="Kumar R."/>
            <person name="Subramanian S."/>
            <person name="Pinnaka A."/>
        </authorList>
    </citation>
    <scope>NUCLEOTIDE SEQUENCE [LARGE SCALE GENOMIC DNA]</scope>
    <source>
        <strain evidence="3 4">AK7</strain>
    </source>
</reference>
<evidence type="ECO:0000313" key="3">
    <source>
        <dbReference type="EMBL" id="ELR72991.1"/>
    </source>
</evidence>
<dbReference type="GO" id="GO:0046872">
    <property type="term" value="F:metal ion binding"/>
    <property type="evidence" value="ECO:0007669"/>
    <property type="project" value="InterPro"/>
</dbReference>
<dbReference type="SUPFAM" id="SSF49329">
    <property type="entry name" value="Cu,Zn superoxide dismutase-like"/>
    <property type="match status" value="3"/>
</dbReference>
<dbReference type="AlphaFoldDB" id="L8JVC4"/>
<evidence type="ECO:0000313" key="4">
    <source>
        <dbReference type="Proteomes" id="UP000011135"/>
    </source>
</evidence>
<name>L8JVC4_9BACT</name>
<evidence type="ECO:0008006" key="5">
    <source>
        <dbReference type="Google" id="ProtNLM"/>
    </source>
</evidence>
<evidence type="ECO:0000256" key="2">
    <source>
        <dbReference type="SAM" id="SignalP"/>
    </source>
</evidence>
<organism evidence="3 4">
    <name type="scientific">Fulvivirga imtechensis AK7</name>
    <dbReference type="NCBI Taxonomy" id="1237149"/>
    <lineage>
        <taxon>Bacteria</taxon>
        <taxon>Pseudomonadati</taxon>
        <taxon>Bacteroidota</taxon>
        <taxon>Cytophagia</taxon>
        <taxon>Cytophagales</taxon>
        <taxon>Fulvivirgaceae</taxon>
        <taxon>Fulvivirga</taxon>
    </lineage>
</organism>
<dbReference type="GO" id="GO:0006801">
    <property type="term" value="P:superoxide metabolic process"/>
    <property type="evidence" value="ECO:0007669"/>
    <property type="project" value="InterPro"/>
</dbReference>
<dbReference type="eggNOG" id="COG2032">
    <property type="taxonomic scope" value="Bacteria"/>
</dbReference>
<dbReference type="OrthoDB" id="1451403at2"/>
<keyword evidence="2" id="KW-0732">Signal</keyword>
<dbReference type="PROSITE" id="PS51257">
    <property type="entry name" value="PROKAR_LIPOPROTEIN"/>
    <property type="match status" value="1"/>
</dbReference>
<dbReference type="Gene3D" id="2.60.40.200">
    <property type="entry name" value="Superoxide dismutase, copper/zinc binding domain"/>
    <property type="match status" value="2"/>
</dbReference>
<dbReference type="Proteomes" id="UP000011135">
    <property type="component" value="Unassembled WGS sequence"/>
</dbReference>
<comment type="similarity">
    <text evidence="1">Belongs to the Cu-Zn superoxide dismutase family.</text>
</comment>